<evidence type="ECO:0000256" key="3">
    <source>
        <dbReference type="ARBA" id="ARBA00022692"/>
    </source>
</evidence>
<comment type="subcellular location">
    <subcellularLocation>
        <location evidence="1">Membrane</location>
        <topology evidence="1">Multi-pass membrane protein</topology>
    </subcellularLocation>
</comment>
<reference evidence="8" key="1">
    <citation type="submission" date="2014-12" db="EMBL/GenBank/DDBJ databases">
        <title>Insight into the proteome of Arion vulgaris.</title>
        <authorList>
            <person name="Aradska J."/>
            <person name="Bulat T."/>
            <person name="Smidak R."/>
            <person name="Sarate P."/>
            <person name="Gangsoo J."/>
            <person name="Sialana F."/>
            <person name="Bilban M."/>
            <person name="Lubec G."/>
        </authorList>
    </citation>
    <scope>NUCLEOTIDE SEQUENCE</scope>
    <source>
        <tissue evidence="8">Skin</tissue>
    </source>
</reference>
<dbReference type="InterPro" id="IPR009311">
    <property type="entry name" value="IFI6/IFI27-like"/>
</dbReference>
<feature type="region of interest" description="Disordered" evidence="6">
    <location>
        <begin position="149"/>
        <end position="196"/>
    </location>
</feature>
<keyword evidence="3 7" id="KW-0812">Transmembrane</keyword>
<feature type="non-terminal residue" evidence="8">
    <location>
        <position position="1"/>
    </location>
</feature>
<comment type="similarity">
    <text evidence="2">Belongs to the IFI6/IFI27 family.</text>
</comment>
<dbReference type="Pfam" id="PF06140">
    <property type="entry name" value="Ifi-6-16"/>
    <property type="match status" value="1"/>
</dbReference>
<evidence type="ECO:0000256" key="1">
    <source>
        <dbReference type="ARBA" id="ARBA00004141"/>
    </source>
</evidence>
<dbReference type="Gene3D" id="6.10.110.10">
    <property type="match status" value="1"/>
</dbReference>
<dbReference type="GO" id="GO:0001836">
    <property type="term" value="P:release of cytochrome c from mitochondria"/>
    <property type="evidence" value="ECO:0007669"/>
    <property type="project" value="TreeGrafter"/>
</dbReference>
<dbReference type="GO" id="GO:0097193">
    <property type="term" value="P:intrinsic apoptotic signaling pathway"/>
    <property type="evidence" value="ECO:0007669"/>
    <property type="project" value="TreeGrafter"/>
</dbReference>
<evidence type="ECO:0000256" key="7">
    <source>
        <dbReference type="SAM" id="Phobius"/>
    </source>
</evidence>
<evidence type="ECO:0000256" key="6">
    <source>
        <dbReference type="SAM" id="MobiDB-lite"/>
    </source>
</evidence>
<dbReference type="GO" id="GO:0031966">
    <property type="term" value="C:mitochondrial membrane"/>
    <property type="evidence" value="ECO:0007669"/>
    <property type="project" value="TreeGrafter"/>
</dbReference>
<accession>A0A0B6ZT73</accession>
<evidence type="ECO:0000313" key="8">
    <source>
        <dbReference type="EMBL" id="CEK71849.1"/>
    </source>
</evidence>
<feature type="compositionally biased region" description="Polar residues" evidence="6">
    <location>
        <begin position="174"/>
        <end position="196"/>
    </location>
</feature>
<evidence type="ECO:0000256" key="2">
    <source>
        <dbReference type="ARBA" id="ARBA00007262"/>
    </source>
</evidence>
<evidence type="ECO:0000256" key="4">
    <source>
        <dbReference type="ARBA" id="ARBA00022989"/>
    </source>
</evidence>
<feature type="region of interest" description="Disordered" evidence="6">
    <location>
        <begin position="1"/>
        <end position="40"/>
    </location>
</feature>
<dbReference type="InterPro" id="IPR038213">
    <property type="entry name" value="IFI6/IFI27-like_sf"/>
</dbReference>
<dbReference type="AlphaFoldDB" id="A0A0B6ZT73"/>
<keyword evidence="5 7" id="KW-0472">Membrane</keyword>
<keyword evidence="4 7" id="KW-1133">Transmembrane helix</keyword>
<feature type="transmembrane region" description="Helical" evidence="7">
    <location>
        <begin position="48"/>
        <end position="81"/>
    </location>
</feature>
<organism evidence="8">
    <name type="scientific">Arion vulgaris</name>
    <dbReference type="NCBI Taxonomy" id="1028688"/>
    <lineage>
        <taxon>Eukaryota</taxon>
        <taxon>Metazoa</taxon>
        <taxon>Spiralia</taxon>
        <taxon>Lophotrochozoa</taxon>
        <taxon>Mollusca</taxon>
        <taxon>Gastropoda</taxon>
        <taxon>Heterobranchia</taxon>
        <taxon>Euthyneura</taxon>
        <taxon>Panpulmonata</taxon>
        <taxon>Eupulmonata</taxon>
        <taxon>Stylommatophora</taxon>
        <taxon>Helicina</taxon>
        <taxon>Arionoidea</taxon>
        <taxon>Arionidae</taxon>
        <taxon>Arion</taxon>
    </lineage>
</organism>
<gene>
    <name evidence="8" type="primary">ORF80057</name>
</gene>
<dbReference type="PANTHER" id="PTHR16932">
    <property type="entry name" value="INTERFERON ALPHA-INDUCIBLE PROTEIN 27"/>
    <property type="match status" value="1"/>
</dbReference>
<dbReference type="EMBL" id="HACG01024984">
    <property type="protein sequence ID" value="CEK71849.1"/>
    <property type="molecule type" value="Transcribed_RNA"/>
</dbReference>
<evidence type="ECO:0000256" key="5">
    <source>
        <dbReference type="ARBA" id="ARBA00023136"/>
    </source>
</evidence>
<dbReference type="PANTHER" id="PTHR16932:SF37">
    <property type="entry name" value="ISG12-1 PROTEIN-RELATED"/>
    <property type="match status" value="1"/>
</dbReference>
<proteinExistence type="inferred from homology"/>
<protein>
    <submittedName>
        <fullName evidence="8">Uncharacterized protein</fullName>
    </submittedName>
</protein>
<sequence length="196" mass="19360">SKSEDTPKKSQNDQSKSEDTSSKSDPPHPDDPTNSSESTSNKSILRKYILPVAFGVGAGCGAIAAAPLVIAGVGFGAGGIAAGSLAASMMSSAATTGVGMGVVSVLQSAGAAGLALGTQGLIGTAGASAGAGLTKFAFWAFGGKKKEETRAQDTGVNTDSDVGETRAHDMGVNTDISDVGDTTDTNFSSDVVPSKD</sequence>
<feature type="compositionally biased region" description="Basic and acidic residues" evidence="6">
    <location>
        <begin position="1"/>
        <end position="31"/>
    </location>
</feature>
<name>A0A0B6ZT73_9EUPU</name>